<dbReference type="GeneID" id="92183965"/>
<keyword evidence="4" id="KW-1185">Reference proteome</keyword>
<evidence type="ECO:0000256" key="1">
    <source>
        <dbReference type="ARBA" id="ARBA00022857"/>
    </source>
</evidence>
<dbReference type="InterPro" id="IPR051609">
    <property type="entry name" value="NmrA/Isoflavone_reductase-like"/>
</dbReference>
<dbReference type="GO" id="GO:0016491">
    <property type="term" value="F:oxidoreductase activity"/>
    <property type="evidence" value="ECO:0007669"/>
    <property type="project" value="UniProtKB-KW"/>
</dbReference>
<accession>A0AAW0YTP0</accession>
<name>A0AAW0YTP0_9TREE</name>
<evidence type="ECO:0008006" key="5">
    <source>
        <dbReference type="Google" id="ProtNLM"/>
    </source>
</evidence>
<dbReference type="PANTHER" id="PTHR47706">
    <property type="entry name" value="NMRA-LIKE FAMILY PROTEIN"/>
    <property type="match status" value="1"/>
</dbReference>
<dbReference type="KEGG" id="kne:92183965"/>
<dbReference type="SUPFAM" id="SSF51735">
    <property type="entry name" value="NAD(P)-binding Rossmann-fold domains"/>
    <property type="match status" value="1"/>
</dbReference>
<keyword evidence="1" id="KW-0521">NADP</keyword>
<comment type="caution">
    <text evidence="3">The sequence shown here is derived from an EMBL/GenBank/DDBJ whole genome shotgun (WGS) entry which is preliminary data.</text>
</comment>
<dbReference type="AlphaFoldDB" id="A0AAW0YTP0"/>
<reference evidence="3 4" key="1">
    <citation type="journal article" date="2024" name="bioRxiv">
        <title>Comparative genomics of Cryptococcus and Kwoniella reveals pathogenesis evolution and contrasting karyotype dynamics via intercentromeric recombination or chromosome fusion.</title>
        <authorList>
            <person name="Coelho M.A."/>
            <person name="David-Palma M."/>
            <person name="Shea T."/>
            <person name="Bowers K."/>
            <person name="McGinley-Smith S."/>
            <person name="Mohammad A.W."/>
            <person name="Gnirke A."/>
            <person name="Yurkov A.M."/>
            <person name="Nowrousian M."/>
            <person name="Sun S."/>
            <person name="Cuomo C.A."/>
            <person name="Heitman J."/>
        </authorList>
    </citation>
    <scope>NUCLEOTIDE SEQUENCE [LARGE SCALE GENOMIC DNA]</scope>
    <source>
        <strain evidence="3 4">CBS 13917</strain>
    </source>
</reference>
<organism evidence="3 4">
    <name type="scientific">Kwoniella newhampshirensis</name>
    <dbReference type="NCBI Taxonomy" id="1651941"/>
    <lineage>
        <taxon>Eukaryota</taxon>
        <taxon>Fungi</taxon>
        <taxon>Dikarya</taxon>
        <taxon>Basidiomycota</taxon>
        <taxon>Agaricomycotina</taxon>
        <taxon>Tremellomycetes</taxon>
        <taxon>Tremellales</taxon>
        <taxon>Cryptococcaceae</taxon>
        <taxon>Kwoniella</taxon>
    </lineage>
</organism>
<dbReference type="EMBL" id="JBCAWK010000013">
    <property type="protein sequence ID" value="KAK8844857.1"/>
    <property type="molecule type" value="Genomic_DNA"/>
</dbReference>
<gene>
    <name evidence="3" type="ORF">IAR55_006707</name>
</gene>
<sequence>MVNTVGLIGHNGTLGKSVLVELAKLHAQGKINLSVIHRPTSNTATIPSDVERRELDYDAEDGPSFDAAVKGVNILLSTVGGLGSESQVKLYPALSRSKDLVTFIPSEFGPHYTAYDKAHATIGILQPKITALEEAQKMQLPVTVVQAGITASLVFRAASHDYLAKATASLVTTQDATSLADKHFHVYELNPTGADIAKAFTEGIGSETKLVPLTDDELDAKLHSTNGFEALGATIFRKRADDDLQYQGDRVQVAGYQSQGLNAIVKAAL</sequence>
<dbReference type="RefSeq" id="XP_066800081.1">
    <property type="nucleotide sequence ID" value="XM_066949787.1"/>
</dbReference>
<evidence type="ECO:0000313" key="3">
    <source>
        <dbReference type="EMBL" id="KAK8844857.1"/>
    </source>
</evidence>
<dbReference type="InterPro" id="IPR036291">
    <property type="entry name" value="NAD(P)-bd_dom_sf"/>
</dbReference>
<keyword evidence="2" id="KW-0560">Oxidoreductase</keyword>
<dbReference type="Proteomes" id="UP001388673">
    <property type="component" value="Unassembled WGS sequence"/>
</dbReference>
<protein>
    <recommendedName>
        <fullName evidence="5">NmrA-like domain-containing protein</fullName>
    </recommendedName>
</protein>
<dbReference type="Gene3D" id="3.40.50.720">
    <property type="entry name" value="NAD(P)-binding Rossmann-like Domain"/>
    <property type="match status" value="1"/>
</dbReference>
<proteinExistence type="predicted"/>
<evidence type="ECO:0000313" key="4">
    <source>
        <dbReference type="Proteomes" id="UP001388673"/>
    </source>
</evidence>
<dbReference type="PANTHER" id="PTHR47706:SF9">
    <property type="entry name" value="NMRA-LIKE DOMAIN-CONTAINING PROTEIN-RELATED"/>
    <property type="match status" value="1"/>
</dbReference>
<evidence type="ECO:0000256" key="2">
    <source>
        <dbReference type="ARBA" id="ARBA00023002"/>
    </source>
</evidence>